<dbReference type="InterPro" id="IPR035899">
    <property type="entry name" value="DBL_dom_sf"/>
</dbReference>
<protein>
    <submittedName>
        <fullName evidence="4">Ras family-domain-containing protein</fullName>
    </submittedName>
</protein>
<dbReference type="AlphaFoldDB" id="A0AAE0M4T3"/>
<dbReference type="InterPro" id="IPR020849">
    <property type="entry name" value="Small_GTPase_Ras-type"/>
</dbReference>
<gene>
    <name evidence="4" type="ORF">B0H66DRAFT_622845</name>
</gene>
<keyword evidence="5" id="KW-1185">Reference proteome</keyword>
<reference evidence="4" key="2">
    <citation type="submission" date="2023-06" db="EMBL/GenBank/DDBJ databases">
        <authorList>
            <consortium name="Lawrence Berkeley National Laboratory"/>
            <person name="Haridas S."/>
            <person name="Hensen N."/>
            <person name="Bonometti L."/>
            <person name="Westerberg I."/>
            <person name="Brannstrom I.O."/>
            <person name="Guillou S."/>
            <person name="Cros-Aarteil S."/>
            <person name="Calhoun S."/>
            <person name="Kuo A."/>
            <person name="Mondo S."/>
            <person name="Pangilinan J."/>
            <person name="Riley R."/>
            <person name="Labutti K."/>
            <person name="Andreopoulos B."/>
            <person name="Lipzen A."/>
            <person name="Chen C."/>
            <person name="Yanf M."/>
            <person name="Daum C."/>
            <person name="Ng V."/>
            <person name="Clum A."/>
            <person name="Steindorff A."/>
            <person name="Ohm R."/>
            <person name="Martin F."/>
            <person name="Silar P."/>
            <person name="Natvig D."/>
            <person name="Lalanne C."/>
            <person name="Gautier V."/>
            <person name="Ament-Velasquez S.L."/>
            <person name="Kruys A."/>
            <person name="Hutchinson M.I."/>
            <person name="Powell A.J."/>
            <person name="Barry K."/>
            <person name="Miller A.N."/>
            <person name="Grigoriev I.V."/>
            <person name="Debuchy R."/>
            <person name="Gladieux P."/>
            <person name="Thoren M.H."/>
            <person name="Johannesson H."/>
        </authorList>
    </citation>
    <scope>NUCLEOTIDE SEQUENCE</scope>
    <source>
        <strain evidence="4">CBS 118394</strain>
    </source>
</reference>
<dbReference type="Gene3D" id="3.40.50.300">
    <property type="entry name" value="P-loop containing nucleotide triphosphate hydrolases"/>
    <property type="match status" value="1"/>
</dbReference>
<reference evidence="4" key="1">
    <citation type="journal article" date="2023" name="Mol. Phylogenet. Evol.">
        <title>Genome-scale phylogeny and comparative genomics of the fungal order Sordariales.</title>
        <authorList>
            <person name="Hensen N."/>
            <person name="Bonometti L."/>
            <person name="Westerberg I."/>
            <person name="Brannstrom I.O."/>
            <person name="Guillou S."/>
            <person name="Cros-Aarteil S."/>
            <person name="Calhoun S."/>
            <person name="Haridas S."/>
            <person name="Kuo A."/>
            <person name="Mondo S."/>
            <person name="Pangilinan J."/>
            <person name="Riley R."/>
            <person name="LaButti K."/>
            <person name="Andreopoulos B."/>
            <person name="Lipzen A."/>
            <person name="Chen C."/>
            <person name="Yan M."/>
            <person name="Daum C."/>
            <person name="Ng V."/>
            <person name="Clum A."/>
            <person name="Steindorff A."/>
            <person name="Ohm R.A."/>
            <person name="Martin F."/>
            <person name="Silar P."/>
            <person name="Natvig D.O."/>
            <person name="Lalanne C."/>
            <person name="Gautier V."/>
            <person name="Ament-Velasquez S.L."/>
            <person name="Kruys A."/>
            <person name="Hutchinson M.I."/>
            <person name="Powell A.J."/>
            <person name="Barry K."/>
            <person name="Miller A.N."/>
            <person name="Grigoriev I.V."/>
            <person name="Debuchy R."/>
            <person name="Gladieux P."/>
            <person name="Hiltunen Thoren M."/>
            <person name="Johannesson H."/>
        </authorList>
    </citation>
    <scope>NUCLEOTIDE SEQUENCE</scope>
    <source>
        <strain evidence="4">CBS 118394</strain>
    </source>
</reference>
<organism evidence="4 5">
    <name type="scientific">Apodospora peruviana</name>
    <dbReference type="NCBI Taxonomy" id="516989"/>
    <lineage>
        <taxon>Eukaryota</taxon>
        <taxon>Fungi</taxon>
        <taxon>Dikarya</taxon>
        <taxon>Ascomycota</taxon>
        <taxon>Pezizomycotina</taxon>
        <taxon>Sordariomycetes</taxon>
        <taxon>Sordariomycetidae</taxon>
        <taxon>Sordariales</taxon>
        <taxon>Lasiosphaeriaceae</taxon>
        <taxon>Apodospora</taxon>
    </lineage>
</organism>
<dbReference type="PROSITE" id="PS50010">
    <property type="entry name" value="DH_2"/>
    <property type="match status" value="1"/>
</dbReference>
<dbReference type="Gene3D" id="1.20.900.10">
    <property type="entry name" value="Dbl homology (DH) domain"/>
    <property type="match status" value="1"/>
</dbReference>
<dbReference type="PANTHER" id="PTHR24070">
    <property type="entry name" value="RAS, DI-RAS, AND RHEB FAMILY MEMBERS OF SMALL GTPASE SUPERFAMILY"/>
    <property type="match status" value="1"/>
</dbReference>
<comment type="caution">
    <text evidence="4">The sequence shown here is derived from an EMBL/GenBank/DDBJ whole genome shotgun (WGS) entry which is preliminary data.</text>
</comment>
<dbReference type="EMBL" id="JAUEDM010000004">
    <property type="protein sequence ID" value="KAK3318738.1"/>
    <property type="molecule type" value="Genomic_DNA"/>
</dbReference>
<dbReference type="GO" id="GO:0003924">
    <property type="term" value="F:GTPase activity"/>
    <property type="evidence" value="ECO:0007669"/>
    <property type="project" value="InterPro"/>
</dbReference>
<evidence type="ECO:0000313" key="4">
    <source>
        <dbReference type="EMBL" id="KAK3318738.1"/>
    </source>
</evidence>
<dbReference type="Pfam" id="PF00621">
    <property type="entry name" value="RhoGEF"/>
    <property type="match status" value="1"/>
</dbReference>
<sequence>MDPLSAIASVAGIISAASQAITVLKPFVTANKDAPKIATEVLSEVLAVKTRVLSELSKAGIVQDVKFDSLRPVMSLPDSLSPDMPEIEEFVSKERAYLARLECLLRLEDQIRSHTGAFAIAAYSLFLQARVLVDTQRRLLLRLEGLALQPYNSRTWSGVFRDWSSMASESYSRFVAGEKHAKAALLLAMNAENVPDKLQALIGDALTVIPLPSQRLGEYRVFIEELLQHDDDSQMEKALKCLAEVVEGICVAKAEQELHDAKTDLVTLLDQGSQAFVKSLGNILLFEDNAIIEAFDCDDRMTAKARSSSTYRVALTKLYLFEDALLYMTPAGQPSNSRLNDQLRPSPTHERYRQAPQLIVAKVQVIRTLEELEPAARRGPKRFKISWSFSSSEDMPYGCSAVVTVPTDAQHEKWMGELKRLRSFAREMSSQSQAQARHEKAKTLTYLREYNIAVMGGAGVNKSAFTMNFLTSKFLGEYNDGDRSSIECVIDDQIARVNVLNTAGAEEYSAMMEHSMKTNEGFLLVYSVTSRYSFEEISTYQRQILRVKDKDFYPMILVGDNCGQETGRDVSTIEGTALAQSLGCPFVETDGSTGLNVEKAFFDLVRAIRKYNGSYDY</sequence>
<dbReference type="GO" id="GO:0005525">
    <property type="term" value="F:GTP binding"/>
    <property type="evidence" value="ECO:0007669"/>
    <property type="project" value="UniProtKB-KW"/>
</dbReference>
<dbReference type="InterPro" id="IPR027417">
    <property type="entry name" value="P-loop_NTPase"/>
</dbReference>
<evidence type="ECO:0000256" key="1">
    <source>
        <dbReference type="ARBA" id="ARBA00022741"/>
    </source>
</evidence>
<dbReference type="PROSITE" id="PS51419">
    <property type="entry name" value="RAB"/>
    <property type="match status" value="1"/>
</dbReference>
<feature type="domain" description="DH" evidence="3">
    <location>
        <begin position="87"/>
        <end position="252"/>
    </location>
</feature>
<name>A0AAE0M4T3_9PEZI</name>
<evidence type="ECO:0000256" key="2">
    <source>
        <dbReference type="ARBA" id="ARBA00023134"/>
    </source>
</evidence>
<dbReference type="PROSITE" id="PS51421">
    <property type="entry name" value="RAS"/>
    <property type="match status" value="1"/>
</dbReference>
<dbReference type="GO" id="GO:0007165">
    <property type="term" value="P:signal transduction"/>
    <property type="evidence" value="ECO:0007669"/>
    <property type="project" value="InterPro"/>
</dbReference>
<dbReference type="NCBIfam" id="TIGR00231">
    <property type="entry name" value="small_GTP"/>
    <property type="match status" value="1"/>
</dbReference>
<dbReference type="InterPro" id="IPR005225">
    <property type="entry name" value="Small_GTP-bd"/>
</dbReference>
<dbReference type="Pfam" id="PF00071">
    <property type="entry name" value="Ras"/>
    <property type="match status" value="1"/>
</dbReference>
<dbReference type="SMART" id="SM00173">
    <property type="entry name" value="RAS"/>
    <property type="match status" value="1"/>
</dbReference>
<dbReference type="InterPro" id="IPR001806">
    <property type="entry name" value="Small_GTPase"/>
</dbReference>
<keyword evidence="2" id="KW-0342">GTP-binding</keyword>
<dbReference type="PRINTS" id="PR00449">
    <property type="entry name" value="RASTRNSFRMNG"/>
</dbReference>
<dbReference type="GO" id="GO:0005085">
    <property type="term" value="F:guanyl-nucleotide exchange factor activity"/>
    <property type="evidence" value="ECO:0007669"/>
    <property type="project" value="InterPro"/>
</dbReference>
<dbReference type="InterPro" id="IPR000219">
    <property type="entry name" value="DH_dom"/>
</dbReference>
<accession>A0AAE0M4T3</accession>
<keyword evidence="1" id="KW-0547">Nucleotide-binding</keyword>
<dbReference type="SMART" id="SM00175">
    <property type="entry name" value="RAB"/>
    <property type="match status" value="1"/>
</dbReference>
<dbReference type="SUPFAM" id="SSF48065">
    <property type="entry name" value="DBL homology domain (DH-domain)"/>
    <property type="match status" value="1"/>
</dbReference>
<dbReference type="SUPFAM" id="SSF52540">
    <property type="entry name" value="P-loop containing nucleoside triphosphate hydrolases"/>
    <property type="match status" value="1"/>
</dbReference>
<evidence type="ECO:0000313" key="5">
    <source>
        <dbReference type="Proteomes" id="UP001283341"/>
    </source>
</evidence>
<evidence type="ECO:0000259" key="3">
    <source>
        <dbReference type="PROSITE" id="PS50010"/>
    </source>
</evidence>
<dbReference type="Proteomes" id="UP001283341">
    <property type="component" value="Unassembled WGS sequence"/>
</dbReference>
<proteinExistence type="predicted"/>
<dbReference type="GO" id="GO:0016020">
    <property type="term" value="C:membrane"/>
    <property type="evidence" value="ECO:0007669"/>
    <property type="project" value="InterPro"/>
</dbReference>